<reference evidence="2" key="1">
    <citation type="journal article" date="2020" name="Fungal Divers.">
        <title>Resolving the Mortierellaceae phylogeny through synthesis of multi-gene phylogenetics and phylogenomics.</title>
        <authorList>
            <person name="Vandepol N."/>
            <person name="Liber J."/>
            <person name="Desiro A."/>
            <person name="Na H."/>
            <person name="Kennedy M."/>
            <person name="Barry K."/>
            <person name="Grigoriev I.V."/>
            <person name="Miller A.N."/>
            <person name="O'Donnell K."/>
            <person name="Stajich J.E."/>
            <person name="Bonito G."/>
        </authorList>
    </citation>
    <scope>NUCLEOTIDE SEQUENCE</scope>
    <source>
        <strain evidence="2">MES-2147</strain>
    </source>
</reference>
<evidence type="ECO:0000256" key="1">
    <source>
        <dbReference type="SAM" id="Phobius"/>
    </source>
</evidence>
<keyword evidence="3" id="KW-1185">Reference proteome</keyword>
<dbReference type="Proteomes" id="UP000749646">
    <property type="component" value="Unassembled WGS sequence"/>
</dbReference>
<keyword evidence="1" id="KW-0472">Membrane</keyword>
<dbReference type="OrthoDB" id="2351825at2759"/>
<organism evidence="2 3">
    <name type="scientific">Modicella reniformis</name>
    <dbReference type="NCBI Taxonomy" id="1440133"/>
    <lineage>
        <taxon>Eukaryota</taxon>
        <taxon>Fungi</taxon>
        <taxon>Fungi incertae sedis</taxon>
        <taxon>Mucoromycota</taxon>
        <taxon>Mortierellomycotina</taxon>
        <taxon>Mortierellomycetes</taxon>
        <taxon>Mortierellales</taxon>
        <taxon>Mortierellaceae</taxon>
        <taxon>Modicella</taxon>
    </lineage>
</organism>
<dbReference type="EMBL" id="JAAAHW010000468">
    <property type="protein sequence ID" value="KAG0002124.1"/>
    <property type="molecule type" value="Genomic_DNA"/>
</dbReference>
<evidence type="ECO:0000313" key="2">
    <source>
        <dbReference type="EMBL" id="KAG0002124.1"/>
    </source>
</evidence>
<proteinExistence type="predicted"/>
<keyword evidence="1" id="KW-0812">Transmembrane</keyword>
<accession>A0A9P6MI06</accession>
<feature type="transmembrane region" description="Helical" evidence="1">
    <location>
        <begin position="220"/>
        <end position="241"/>
    </location>
</feature>
<dbReference type="AlphaFoldDB" id="A0A9P6MI06"/>
<gene>
    <name evidence="2" type="ORF">BGZ65_002914</name>
</gene>
<comment type="caution">
    <text evidence="2">The sequence shown here is derived from an EMBL/GenBank/DDBJ whole genome shotgun (WGS) entry which is preliminary data.</text>
</comment>
<protein>
    <submittedName>
        <fullName evidence="2">Uncharacterized protein</fullName>
    </submittedName>
</protein>
<sequence length="392" mass="45660">MTSLNVHVYFAFRAAETWKFEDFAETFQGPRSSDIWTGHLQRIASCDQAPQNVRDIATRLHQQQKEMEATAEIGHVPLKRISSTEGEREKAATRSSSKLSKNWFERGTLGWNNAKFFIFNALTDKVRRDNKDVWGEFSEWCSQFSLQNDFEEDLDEWLRPLYIWEHIKLADKLEDLYGTMRIKDVLNKNQIERHYVWSAYDLHKKLWRIYATADKAMEGWLITFVYGPLLCVFLEVSGIVLKMTEKKGAAEIPGKEYRHDGILHYKRFDLDLMVIEAKPSGYGCDEDFTKLGHALGMNLFNMQRRFPGMNIECLRTFGLMFSAYSCTLLEMRFVGRTAVMHYVGRAKIPREVDNSDELGSTLKMFVKFKRRIEETILHMNLANVLPTSKNKA</sequence>
<name>A0A9P6MI06_9FUNG</name>
<keyword evidence="1" id="KW-1133">Transmembrane helix</keyword>
<evidence type="ECO:0000313" key="3">
    <source>
        <dbReference type="Proteomes" id="UP000749646"/>
    </source>
</evidence>